<reference evidence="1 2" key="1">
    <citation type="journal article" date="2020" name="Genomics">
        <title>Complete, high-quality genomes from long-read metagenomic sequencing of two wolf lichen thalli reveals enigmatic genome architecture.</title>
        <authorList>
            <person name="McKenzie S.K."/>
            <person name="Walston R.F."/>
            <person name="Allen J.L."/>
        </authorList>
    </citation>
    <scope>NUCLEOTIDE SEQUENCE [LARGE SCALE GENOMIC DNA]</scope>
    <source>
        <strain evidence="1">WasteWater2</strain>
    </source>
</reference>
<comment type="caution">
    <text evidence="1">The sequence shown here is derived from an EMBL/GenBank/DDBJ whole genome shotgun (WGS) entry which is preliminary data.</text>
</comment>
<organism evidence="1 2">
    <name type="scientific">Letharia columbiana</name>
    <dbReference type="NCBI Taxonomy" id="112416"/>
    <lineage>
        <taxon>Eukaryota</taxon>
        <taxon>Fungi</taxon>
        <taxon>Dikarya</taxon>
        <taxon>Ascomycota</taxon>
        <taxon>Pezizomycotina</taxon>
        <taxon>Lecanoromycetes</taxon>
        <taxon>OSLEUM clade</taxon>
        <taxon>Lecanoromycetidae</taxon>
        <taxon>Lecanorales</taxon>
        <taxon>Lecanorineae</taxon>
        <taxon>Parmeliaceae</taxon>
        <taxon>Letharia</taxon>
    </lineage>
</organism>
<evidence type="ECO:0000313" key="2">
    <source>
        <dbReference type="Proteomes" id="UP000578531"/>
    </source>
</evidence>
<gene>
    <name evidence="1" type="ORF">HO173_011339</name>
</gene>
<keyword evidence="2" id="KW-1185">Reference proteome</keyword>
<name>A0A8H6KZ93_9LECA</name>
<dbReference type="EMBL" id="JACCJC010000070">
    <property type="protein sequence ID" value="KAF6229693.1"/>
    <property type="molecule type" value="Genomic_DNA"/>
</dbReference>
<dbReference type="AlphaFoldDB" id="A0A8H6KZ93"/>
<dbReference type="Proteomes" id="UP000578531">
    <property type="component" value="Unassembled WGS sequence"/>
</dbReference>
<dbReference type="OrthoDB" id="1535081at2759"/>
<evidence type="ECO:0000313" key="1">
    <source>
        <dbReference type="EMBL" id="KAF6229693.1"/>
    </source>
</evidence>
<proteinExistence type="predicted"/>
<dbReference type="RefSeq" id="XP_037159885.1">
    <property type="nucleotide sequence ID" value="XM_037313220.1"/>
</dbReference>
<accession>A0A8H6KZ93</accession>
<dbReference type="GeneID" id="59292982"/>
<sequence>MNSPNLQGLRSIAADSQLTVNNYLENPSDRVARVKALRDAKNLVTELQDGDDAFFARIAQVYAAHALRFTMAIGAFEKIPRKGSITAATLAAEVGSEKTWISMSLREQLW</sequence>
<protein>
    <submittedName>
        <fullName evidence="1">Uncharacterized protein</fullName>
    </submittedName>
</protein>